<feature type="region of interest" description="Disordered" evidence="1">
    <location>
        <begin position="1"/>
        <end position="94"/>
    </location>
</feature>
<sequence length="94" mass="10304">MNTDNKAHGAQGDHQNQTPDQNIEWDNADATYGHTISDSPFKRKNVPDENHIAKVNDAEEDVNSNLTNTNLSEGEDLANRNSDEDKGLGGNPET</sequence>
<dbReference type="Proteomes" id="UP000487757">
    <property type="component" value="Unassembled WGS sequence"/>
</dbReference>
<proteinExistence type="predicted"/>
<feature type="compositionally biased region" description="Basic and acidic residues" evidence="1">
    <location>
        <begin position="77"/>
        <end position="87"/>
    </location>
</feature>
<comment type="caution">
    <text evidence="2">The sequence shown here is derived from an EMBL/GenBank/DDBJ whole genome shotgun (WGS) entry which is preliminary data.</text>
</comment>
<feature type="compositionally biased region" description="Polar residues" evidence="1">
    <location>
        <begin position="63"/>
        <end position="72"/>
    </location>
</feature>
<gene>
    <name evidence="2" type="ORF">GJU39_13310</name>
</gene>
<accession>A0A7K0G147</accession>
<dbReference type="AlphaFoldDB" id="A0A7K0G147"/>
<evidence type="ECO:0000313" key="3">
    <source>
        <dbReference type="Proteomes" id="UP000487757"/>
    </source>
</evidence>
<feature type="compositionally biased region" description="Basic and acidic residues" evidence="1">
    <location>
        <begin position="45"/>
        <end position="57"/>
    </location>
</feature>
<dbReference type="EMBL" id="WKKH01000019">
    <property type="protein sequence ID" value="MRX77064.1"/>
    <property type="molecule type" value="Genomic_DNA"/>
</dbReference>
<evidence type="ECO:0000256" key="1">
    <source>
        <dbReference type="SAM" id="MobiDB-lite"/>
    </source>
</evidence>
<keyword evidence="3" id="KW-1185">Reference proteome</keyword>
<protein>
    <submittedName>
        <fullName evidence="2">Uncharacterized protein</fullName>
    </submittedName>
</protein>
<name>A0A7K0G147_9SPHI</name>
<evidence type="ECO:0000313" key="2">
    <source>
        <dbReference type="EMBL" id="MRX77064.1"/>
    </source>
</evidence>
<dbReference type="OrthoDB" id="770601at2"/>
<organism evidence="2 3">
    <name type="scientific">Pedobacter petrophilus</name>
    <dbReference type="NCBI Taxonomy" id="1908241"/>
    <lineage>
        <taxon>Bacteria</taxon>
        <taxon>Pseudomonadati</taxon>
        <taxon>Bacteroidota</taxon>
        <taxon>Sphingobacteriia</taxon>
        <taxon>Sphingobacteriales</taxon>
        <taxon>Sphingobacteriaceae</taxon>
        <taxon>Pedobacter</taxon>
    </lineage>
</organism>
<reference evidence="2 3" key="1">
    <citation type="submission" date="2019-11" db="EMBL/GenBank/DDBJ databases">
        <title>Pedobacter petrophilus genome.</title>
        <authorList>
            <person name="Feldbauer M.J."/>
            <person name="Newman J.D."/>
        </authorList>
    </citation>
    <scope>NUCLEOTIDE SEQUENCE [LARGE SCALE GENOMIC DNA]</scope>
    <source>
        <strain evidence="2 3">LMG 29686</strain>
    </source>
</reference>
<dbReference type="RefSeq" id="WP_154281268.1">
    <property type="nucleotide sequence ID" value="NZ_JBHUJQ010000001.1"/>
</dbReference>